<dbReference type="EMBL" id="JAZEWV010000002">
    <property type="protein sequence ID" value="MEE4541123.1"/>
    <property type="molecule type" value="Genomic_DNA"/>
</dbReference>
<evidence type="ECO:0000256" key="1">
    <source>
        <dbReference type="SAM" id="SignalP"/>
    </source>
</evidence>
<accession>A0ABU7P648</accession>
<dbReference type="PROSITE" id="PS51257">
    <property type="entry name" value="PROKAR_LIPOPROTEIN"/>
    <property type="match status" value="1"/>
</dbReference>
<dbReference type="SUPFAM" id="SSF110087">
    <property type="entry name" value="DR1885-like metal-binding protein"/>
    <property type="match status" value="1"/>
</dbReference>
<evidence type="ECO:0000313" key="3">
    <source>
        <dbReference type="Proteomes" id="UP001344658"/>
    </source>
</evidence>
<reference evidence="2 3" key="1">
    <citation type="submission" date="2023-12" db="EMBL/GenBank/DDBJ databases">
        <title>Streptomyces sp. V4-01.</title>
        <authorList>
            <person name="Somphong A."/>
            <person name="Phongsopitanun W."/>
        </authorList>
    </citation>
    <scope>NUCLEOTIDE SEQUENCE [LARGE SCALE GENOMIC DNA]</scope>
    <source>
        <strain evidence="2 3">V4-01</strain>
    </source>
</reference>
<organism evidence="2 3">
    <name type="scientific">Actinacidiphila polyblastidii</name>
    <dbReference type="NCBI Taxonomy" id="3110430"/>
    <lineage>
        <taxon>Bacteria</taxon>
        <taxon>Bacillati</taxon>
        <taxon>Actinomycetota</taxon>
        <taxon>Actinomycetes</taxon>
        <taxon>Kitasatosporales</taxon>
        <taxon>Streptomycetaceae</taxon>
        <taxon>Actinacidiphila</taxon>
    </lineage>
</organism>
<dbReference type="RefSeq" id="WP_330793010.1">
    <property type="nucleotide sequence ID" value="NZ_JAZEWV010000002.1"/>
</dbReference>
<dbReference type="Pfam" id="PF04314">
    <property type="entry name" value="PCuAC"/>
    <property type="match status" value="1"/>
</dbReference>
<feature type="chain" id="PRO_5046119754" evidence="1">
    <location>
        <begin position="22"/>
        <end position="174"/>
    </location>
</feature>
<keyword evidence="3" id="KW-1185">Reference proteome</keyword>
<evidence type="ECO:0000313" key="2">
    <source>
        <dbReference type="EMBL" id="MEE4541123.1"/>
    </source>
</evidence>
<dbReference type="Proteomes" id="UP001344658">
    <property type="component" value="Unassembled WGS sequence"/>
</dbReference>
<gene>
    <name evidence="2" type="ORF">V2S66_03960</name>
</gene>
<name>A0ABU7P648_9ACTN</name>
<dbReference type="InterPro" id="IPR036182">
    <property type="entry name" value="PCuAC_sf"/>
</dbReference>
<feature type="signal peptide" evidence="1">
    <location>
        <begin position="1"/>
        <end position="21"/>
    </location>
</feature>
<proteinExistence type="predicted"/>
<dbReference type="Gene3D" id="2.60.40.1890">
    <property type="entry name" value="PCu(A)C copper chaperone"/>
    <property type="match status" value="1"/>
</dbReference>
<comment type="caution">
    <text evidence="2">The sequence shown here is derived from an EMBL/GenBank/DDBJ whole genome shotgun (WGS) entry which is preliminary data.</text>
</comment>
<keyword evidence="1" id="KW-0732">Signal</keyword>
<dbReference type="InterPro" id="IPR058248">
    <property type="entry name" value="Lxx211020-like"/>
</dbReference>
<dbReference type="PANTHER" id="PTHR36302">
    <property type="entry name" value="BLR7088 PROTEIN"/>
    <property type="match status" value="1"/>
</dbReference>
<protein>
    <submittedName>
        <fullName evidence="2">Copper chaperone PCu(A)C</fullName>
    </submittedName>
</protein>
<dbReference type="InterPro" id="IPR007410">
    <property type="entry name" value="LpqE-like"/>
</dbReference>
<sequence length="174" mass="17255">MRRPSAAVALTGGALGAVAVAATCAVLLAGCGAGTSGASGASDAAATLRGPARLAVSGAYIPRPLLTDMAAGYFTVTNSGGTAARLTSVTTPLAAHVTLHTTVGTTMRQVESFTVPAGGSLTLGSGGDHLMLENLVRRPAVGDKVTLTLHFDHATPATMSVTVPVRPTTYTPKG</sequence>
<dbReference type="PANTHER" id="PTHR36302:SF1">
    <property type="entry name" value="COPPER CHAPERONE PCU(A)C"/>
    <property type="match status" value="1"/>
</dbReference>